<accession>A0A8J6Q862</accession>
<dbReference type="Proteomes" id="UP000602057">
    <property type="component" value="Unassembled WGS sequence"/>
</dbReference>
<dbReference type="SUPFAM" id="SSF56349">
    <property type="entry name" value="DNA breaking-rejoining enzymes"/>
    <property type="match status" value="1"/>
</dbReference>
<gene>
    <name evidence="5" type="ORF">ICJ84_12655</name>
</gene>
<dbReference type="InterPro" id="IPR050090">
    <property type="entry name" value="Tyrosine_recombinase_XerCD"/>
</dbReference>
<sequence>MATLIERAKGSLRFALKDSIKSLEANPKKESLIMLHYNYGKLRFKYSASYNISLANWDLSKQRVRNKIGILNRAEINTHLDEMEVAIKREVSKLDAKGIAITKEHLKACLVAVTNKSHVEDENICLDFYGFCESFFKRKEGRIEASTLRSYKQTKKLIERFDKEYSVRTNFEDINLDFYLNFIGFLEDDDKRINTIGKHIKNLKTFLNSATEEGVNQYKYYKHKDFKVLSEETTSIYLTEEEITKLTNLNLSANKSFELSRDIFLMGCYTGQRVSDYNGLIIRDVFENEGIEFIKIKQKKTGNEVDCPITKEMKFIMNERYGGDFPKKRCEQKINKDLKAIAEMAEINEEVKCAQTRGGKKQVDYVAKFSLIGTHTARRSFCTNKFKQGMPVDAIMHFSGHKTDKEFYKYIRINNEQKSLHIAKKGYFNLN</sequence>
<dbReference type="EMBL" id="JACVXC010000005">
    <property type="protein sequence ID" value="MBD0836288.1"/>
    <property type="molecule type" value="Genomic_DNA"/>
</dbReference>
<dbReference type="PANTHER" id="PTHR30349">
    <property type="entry name" value="PHAGE INTEGRASE-RELATED"/>
    <property type="match status" value="1"/>
</dbReference>
<evidence type="ECO:0000313" key="5">
    <source>
        <dbReference type="EMBL" id="MBD0836288.1"/>
    </source>
</evidence>
<dbReference type="InterPro" id="IPR010998">
    <property type="entry name" value="Integrase_recombinase_N"/>
</dbReference>
<dbReference type="InterPro" id="IPR011010">
    <property type="entry name" value="DNA_brk_join_enz"/>
</dbReference>
<dbReference type="Pfam" id="PF00589">
    <property type="entry name" value="Phage_integrase"/>
    <property type="match status" value="1"/>
</dbReference>
<dbReference type="InterPro" id="IPR002104">
    <property type="entry name" value="Integrase_catalytic"/>
</dbReference>
<evidence type="ECO:0000256" key="1">
    <source>
        <dbReference type="ARBA" id="ARBA00008857"/>
    </source>
</evidence>
<evidence type="ECO:0000256" key="2">
    <source>
        <dbReference type="ARBA" id="ARBA00023125"/>
    </source>
</evidence>
<comment type="caution">
    <text evidence="5">The sequence shown here is derived from an EMBL/GenBank/DDBJ whole genome shotgun (WGS) entry which is preliminary data.</text>
</comment>
<evidence type="ECO:0000259" key="4">
    <source>
        <dbReference type="PROSITE" id="PS51898"/>
    </source>
</evidence>
<dbReference type="Pfam" id="PF13102">
    <property type="entry name" value="Phage_int_SAM_5"/>
    <property type="match status" value="1"/>
</dbReference>
<dbReference type="GO" id="GO:0015074">
    <property type="term" value="P:DNA integration"/>
    <property type="evidence" value="ECO:0007669"/>
    <property type="project" value="InterPro"/>
</dbReference>
<dbReference type="AlphaFoldDB" id="A0A8J6Q862"/>
<keyword evidence="2" id="KW-0238">DNA-binding</keyword>
<proteinExistence type="inferred from homology"/>
<evidence type="ECO:0000313" key="6">
    <source>
        <dbReference type="Proteomes" id="UP000602057"/>
    </source>
</evidence>
<dbReference type="RefSeq" id="WP_188216786.1">
    <property type="nucleotide sequence ID" value="NZ_BAABGH010000002.1"/>
</dbReference>
<comment type="similarity">
    <text evidence="1">Belongs to the 'phage' integrase family.</text>
</comment>
<feature type="domain" description="Tyr recombinase" evidence="4">
    <location>
        <begin position="233"/>
        <end position="423"/>
    </location>
</feature>
<dbReference type="InterPro" id="IPR013762">
    <property type="entry name" value="Integrase-like_cat_sf"/>
</dbReference>
<keyword evidence="6" id="KW-1185">Reference proteome</keyword>
<dbReference type="GO" id="GO:0006310">
    <property type="term" value="P:DNA recombination"/>
    <property type="evidence" value="ECO:0007669"/>
    <property type="project" value="UniProtKB-KW"/>
</dbReference>
<dbReference type="Gene3D" id="1.10.443.10">
    <property type="entry name" value="Intergrase catalytic core"/>
    <property type="match status" value="1"/>
</dbReference>
<dbReference type="CDD" id="cd01185">
    <property type="entry name" value="INTN1_C_like"/>
    <property type="match status" value="1"/>
</dbReference>
<dbReference type="Gene3D" id="1.10.150.130">
    <property type="match status" value="1"/>
</dbReference>
<organism evidence="5 6">
    <name type="scientific">Aestuariibaculum suncheonense</name>
    <dbReference type="NCBI Taxonomy" id="1028745"/>
    <lineage>
        <taxon>Bacteria</taxon>
        <taxon>Pseudomonadati</taxon>
        <taxon>Bacteroidota</taxon>
        <taxon>Flavobacteriia</taxon>
        <taxon>Flavobacteriales</taxon>
        <taxon>Flavobacteriaceae</taxon>
    </lineage>
</organism>
<evidence type="ECO:0000256" key="3">
    <source>
        <dbReference type="ARBA" id="ARBA00023172"/>
    </source>
</evidence>
<keyword evidence="3" id="KW-0233">DNA recombination</keyword>
<name>A0A8J6Q862_9FLAO</name>
<dbReference type="InterPro" id="IPR025269">
    <property type="entry name" value="SAM-like_dom"/>
</dbReference>
<dbReference type="PROSITE" id="PS51898">
    <property type="entry name" value="TYR_RECOMBINASE"/>
    <property type="match status" value="1"/>
</dbReference>
<dbReference type="PANTHER" id="PTHR30349:SF64">
    <property type="entry name" value="PROPHAGE INTEGRASE INTD-RELATED"/>
    <property type="match status" value="1"/>
</dbReference>
<protein>
    <submittedName>
        <fullName evidence="5">Site-specific integrase</fullName>
    </submittedName>
</protein>
<reference evidence="5" key="2">
    <citation type="submission" date="2020-09" db="EMBL/GenBank/DDBJ databases">
        <authorList>
            <person name="Wu Z."/>
        </authorList>
    </citation>
    <scope>NUCLEOTIDE SEQUENCE</scope>
    <source>
        <strain evidence="5">SC17</strain>
    </source>
</reference>
<reference evidence="5" key="1">
    <citation type="journal article" date="2013" name="Int. J. Syst. Evol. Microbiol.">
        <title>Aestuariibaculum suncheonense gen. nov., sp. nov., a marine bacterium of the family Flavobacteriaceae isolated from a tidal flat and emended descriptions of the genera Gaetbulibacter and Tamlana.</title>
        <authorList>
            <person name="Jeong S.H."/>
            <person name="Park M.S."/>
            <person name="Jin H.M."/>
            <person name="Lee K."/>
            <person name="Park W."/>
            <person name="Jeon C.O."/>
        </authorList>
    </citation>
    <scope>NUCLEOTIDE SEQUENCE</scope>
    <source>
        <strain evidence="5">SC17</strain>
    </source>
</reference>
<dbReference type="GO" id="GO:0003677">
    <property type="term" value="F:DNA binding"/>
    <property type="evidence" value="ECO:0007669"/>
    <property type="project" value="UniProtKB-KW"/>
</dbReference>